<evidence type="ECO:0000313" key="2">
    <source>
        <dbReference type="EMBL" id="KYK68438.1"/>
    </source>
</evidence>
<evidence type="ECO:0000313" key="3">
    <source>
        <dbReference type="Proteomes" id="UP000075225"/>
    </source>
</evidence>
<reference evidence="3" key="1">
    <citation type="submission" date="2016-03" db="EMBL/GenBank/DDBJ databases">
        <authorList>
            <person name="Sibley D."/>
            <person name="Venepally P."/>
            <person name="Karamycheva S."/>
            <person name="Hadjithomas M."/>
            <person name="Khan A."/>
            <person name="Brunk B."/>
            <person name="Roos D."/>
            <person name="Caler E."/>
            <person name="Lorenzi H."/>
        </authorList>
    </citation>
    <scope>NUCLEOTIDE SEQUENCE [LARGE SCALE GENOMIC DNA]</scope>
    <source>
        <strain evidence="3">TgCatPRC2</strain>
    </source>
</reference>
<dbReference type="Proteomes" id="UP000075225">
    <property type="component" value="Unassembled WGS sequence"/>
</dbReference>
<feature type="transmembrane region" description="Helical" evidence="1">
    <location>
        <begin position="68"/>
        <end position="98"/>
    </location>
</feature>
<keyword evidence="1" id="KW-0812">Transmembrane</keyword>
<evidence type="ECO:0000256" key="1">
    <source>
        <dbReference type="SAM" id="Phobius"/>
    </source>
</evidence>
<dbReference type="VEuPathDB" id="ToxoDB:TGPRC2_207690"/>
<gene>
    <name evidence="2" type="ORF">TGPRC2_207690</name>
</gene>
<feature type="transmembrane region" description="Helical" evidence="1">
    <location>
        <begin position="118"/>
        <end position="140"/>
    </location>
</feature>
<accession>A0A151HGL7</accession>
<proteinExistence type="predicted"/>
<sequence length="152" mass="17009">MVTSPVKGGRLSFSRPRTQLTFPVLRISHQFLRSQLLFVTRDACYSFSVPTLKERVPRSRLPACKKGFFLRGFLFLFSKAYVSVIGFTVSTLEALLASELLEVHNLPASEVNKTPECLLSVQISAIAVFSLVWDSSFLCLSTRMEVAAPSFR</sequence>
<protein>
    <submittedName>
        <fullName evidence="2">PDCD5 protein</fullName>
    </submittedName>
</protein>
<dbReference type="AlphaFoldDB" id="A0A151HGL7"/>
<comment type="caution">
    <text evidence="2">The sequence shown here is derived from an EMBL/GenBank/DDBJ whole genome shotgun (WGS) entry which is preliminary data.</text>
</comment>
<name>A0A151HGL7_TOXGO</name>
<keyword evidence="1" id="KW-1133">Transmembrane helix</keyword>
<organism evidence="2 3">
    <name type="scientific">Toxoplasma gondii TgCatPRC2</name>
    <dbReference type="NCBI Taxonomy" id="1130821"/>
    <lineage>
        <taxon>Eukaryota</taxon>
        <taxon>Sar</taxon>
        <taxon>Alveolata</taxon>
        <taxon>Apicomplexa</taxon>
        <taxon>Conoidasida</taxon>
        <taxon>Coccidia</taxon>
        <taxon>Eucoccidiorida</taxon>
        <taxon>Eimeriorina</taxon>
        <taxon>Sarcocystidae</taxon>
        <taxon>Toxoplasma</taxon>
    </lineage>
</organism>
<keyword evidence="1" id="KW-0472">Membrane</keyword>
<dbReference type="EMBL" id="AHZP02001113">
    <property type="protein sequence ID" value="KYK68438.1"/>
    <property type="molecule type" value="Genomic_DNA"/>
</dbReference>